<name>A0ABV3QKB0_9GAMM</name>
<organism evidence="1 2">
    <name type="scientific">Rhodanobacter geophilus</name>
    <dbReference type="NCBI Taxonomy" id="3162488"/>
    <lineage>
        <taxon>Bacteria</taxon>
        <taxon>Pseudomonadati</taxon>
        <taxon>Pseudomonadota</taxon>
        <taxon>Gammaproteobacteria</taxon>
        <taxon>Lysobacterales</taxon>
        <taxon>Rhodanobacteraceae</taxon>
        <taxon>Rhodanobacter</taxon>
    </lineage>
</organism>
<reference evidence="1 2" key="1">
    <citation type="submission" date="2024-06" db="EMBL/GenBank/DDBJ databases">
        <authorList>
            <person name="Woo H."/>
        </authorList>
    </citation>
    <scope>NUCLEOTIDE SEQUENCE [LARGE SCALE GENOMIC DNA]</scope>
    <source>
        <strain evidence="1 2">S2-g</strain>
    </source>
</reference>
<evidence type="ECO:0000313" key="1">
    <source>
        <dbReference type="EMBL" id="MEW9623025.1"/>
    </source>
</evidence>
<evidence type="ECO:0000313" key="2">
    <source>
        <dbReference type="Proteomes" id="UP001556170"/>
    </source>
</evidence>
<gene>
    <name evidence="1" type="ORF">ABQJ56_02105</name>
</gene>
<protein>
    <submittedName>
        <fullName evidence="1">DUF1579 domain-containing protein</fullName>
    </submittedName>
</protein>
<comment type="caution">
    <text evidence="1">The sequence shown here is derived from an EMBL/GenBank/DDBJ whole genome shotgun (WGS) entry which is preliminary data.</text>
</comment>
<sequence>MAMGDALAMLAGEWEGEEAIATTRWGEGGPARGHFSARLDLGERVLLMDYREERDGRPALQAHAVLTGGPGHDEYALYWFDSYGFAPAQPAPGHWDGARLVFLRSSPRGQTRHTYAFRDGACELTLESSFDGGVHWDPVMQGSYRRVA</sequence>
<dbReference type="EMBL" id="JBFOHL010000002">
    <property type="protein sequence ID" value="MEW9623025.1"/>
    <property type="molecule type" value="Genomic_DNA"/>
</dbReference>
<proteinExistence type="predicted"/>
<dbReference type="Proteomes" id="UP001556170">
    <property type="component" value="Unassembled WGS sequence"/>
</dbReference>
<dbReference type="RefSeq" id="WP_367843340.1">
    <property type="nucleotide sequence ID" value="NZ_JBFOHL010000002.1"/>
</dbReference>
<keyword evidence="2" id="KW-1185">Reference proteome</keyword>
<accession>A0ABV3QKB0</accession>